<dbReference type="EMBL" id="JADCTT010000003">
    <property type="protein sequence ID" value="KAF9755811.1"/>
    <property type="molecule type" value="Genomic_DNA"/>
</dbReference>
<dbReference type="Proteomes" id="UP000616885">
    <property type="component" value="Unassembled WGS sequence"/>
</dbReference>
<accession>A0A8H7NHM1</accession>
<sequence>MFFKNKSHTQILREARWDPERIPDSDILFPSILAAQRLSQVKRLRDPATGKMKLEETELVRKAKKSGMSEDEVLTLASSVDTLASINAWHALKVQQVERCMHNAPEMAGLATNHSRNTGETTTDYLERSKWDVFTAINSDVPVMGLSFLWLTTVAYMFFISIENELREQRNPWYVMPFENVKYSGDKRMALVLSALKEEDEECLRVMANVLERLRAGFVSHLYWKDVETVEERLDRMQNREESQSPECIIM</sequence>
<gene>
    <name evidence="1" type="ORF">IM811_011252</name>
</gene>
<comment type="caution">
    <text evidence="1">The sequence shown here is derived from an EMBL/GenBank/DDBJ whole genome shotgun (WGS) entry which is preliminary data.</text>
</comment>
<name>A0A8H7NHM1_BIOOC</name>
<organism evidence="1 2">
    <name type="scientific">Bionectria ochroleuca</name>
    <name type="common">Gliocladium roseum</name>
    <dbReference type="NCBI Taxonomy" id="29856"/>
    <lineage>
        <taxon>Eukaryota</taxon>
        <taxon>Fungi</taxon>
        <taxon>Dikarya</taxon>
        <taxon>Ascomycota</taxon>
        <taxon>Pezizomycotina</taxon>
        <taxon>Sordariomycetes</taxon>
        <taxon>Hypocreomycetidae</taxon>
        <taxon>Hypocreales</taxon>
        <taxon>Bionectriaceae</taxon>
        <taxon>Clonostachys</taxon>
    </lineage>
</organism>
<evidence type="ECO:0000313" key="2">
    <source>
        <dbReference type="Proteomes" id="UP000616885"/>
    </source>
</evidence>
<reference evidence="1" key="1">
    <citation type="submission" date="2020-10" db="EMBL/GenBank/DDBJ databases">
        <title>High-Quality Genome Resource of Clonostachys rosea strain S41 by Oxford Nanopore Long-Read Sequencing.</title>
        <authorList>
            <person name="Wang H."/>
        </authorList>
    </citation>
    <scope>NUCLEOTIDE SEQUENCE</scope>
    <source>
        <strain evidence="1">S41</strain>
    </source>
</reference>
<dbReference type="AlphaFoldDB" id="A0A8H7NHM1"/>
<evidence type="ECO:0000313" key="1">
    <source>
        <dbReference type="EMBL" id="KAF9755811.1"/>
    </source>
</evidence>
<protein>
    <submittedName>
        <fullName evidence="1">Uncharacterized protein</fullName>
    </submittedName>
</protein>
<proteinExistence type="predicted"/>